<dbReference type="AlphaFoldDB" id="A0AAQ4E6N3"/>
<dbReference type="EMBL" id="JARKHS020021251">
    <property type="protein sequence ID" value="KAK8770369.1"/>
    <property type="molecule type" value="Genomic_DNA"/>
</dbReference>
<evidence type="ECO:0000313" key="1">
    <source>
        <dbReference type="EMBL" id="KAK8770369.1"/>
    </source>
</evidence>
<keyword evidence="2" id="KW-1185">Reference proteome</keyword>
<protein>
    <submittedName>
        <fullName evidence="1">Uncharacterized protein</fullName>
    </submittedName>
</protein>
<evidence type="ECO:0000313" key="2">
    <source>
        <dbReference type="Proteomes" id="UP001321473"/>
    </source>
</evidence>
<sequence>DSDIRKSGARSHRRKQVHENRLSWHVQHLVRGLAATNSLRRLAIKFAFSTREMHHLLLAARDCATLKELHIPRIGIKQIDKLFQALVHAGSANKLTIGMLSAHTNMWSAVLVNLFSYILENGPGVSINRMFTSLRGPCRLKCQCGGDHLSSLEVMHRAGDWYPGIALAMRSYLALTRSLRRLHMRFPAWPSEAHSIIEGIALNNSIEELSLNCK</sequence>
<accession>A0AAQ4E6N3</accession>
<proteinExistence type="predicted"/>
<organism evidence="1 2">
    <name type="scientific">Amblyomma americanum</name>
    <name type="common">Lone star tick</name>
    <dbReference type="NCBI Taxonomy" id="6943"/>
    <lineage>
        <taxon>Eukaryota</taxon>
        <taxon>Metazoa</taxon>
        <taxon>Ecdysozoa</taxon>
        <taxon>Arthropoda</taxon>
        <taxon>Chelicerata</taxon>
        <taxon>Arachnida</taxon>
        <taxon>Acari</taxon>
        <taxon>Parasitiformes</taxon>
        <taxon>Ixodida</taxon>
        <taxon>Ixodoidea</taxon>
        <taxon>Ixodidae</taxon>
        <taxon>Amblyomminae</taxon>
        <taxon>Amblyomma</taxon>
    </lineage>
</organism>
<dbReference type="Proteomes" id="UP001321473">
    <property type="component" value="Unassembled WGS sequence"/>
</dbReference>
<gene>
    <name evidence="1" type="ORF">V5799_013166</name>
</gene>
<feature type="non-terminal residue" evidence="1">
    <location>
        <position position="1"/>
    </location>
</feature>
<name>A0AAQ4E6N3_AMBAM</name>
<comment type="caution">
    <text evidence="1">The sequence shown here is derived from an EMBL/GenBank/DDBJ whole genome shotgun (WGS) entry which is preliminary data.</text>
</comment>
<reference evidence="1 2" key="1">
    <citation type="journal article" date="2023" name="Arcadia Sci">
        <title>De novo assembly of a long-read Amblyomma americanum tick genome.</title>
        <authorList>
            <person name="Chou S."/>
            <person name="Poskanzer K.E."/>
            <person name="Rollins M."/>
            <person name="Thuy-Boun P.S."/>
        </authorList>
    </citation>
    <scope>NUCLEOTIDE SEQUENCE [LARGE SCALE GENOMIC DNA]</scope>
    <source>
        <strain evidence="1">F_SG_1</strain>
        <tissue evidence="1">Salivary glands</tissue>
    </source>
</reference>